<dbReference type="Gene3D" id="3.40.109.10">
    <property type="entry name" value="NADH Oxidase"/>
    <property type="match status" value="1"/>
</dbReference>
<protein>
    <submittedName>
        <fullName evidence="4">Nitroreductase family protein</fullName>
    </submittedName>
</protein>
<sequence>MSNKTMTKEEYLNKVKEIDTTKEAPKVLKDTDFLTVANERRSVRQYDPDFKIDRKEIEELLETATLAPSSSNLQSWRFLVIDDQEEKERLLPIANNQQQITDASAVIAILGDKKAYKRADQIYSQIAEKGNMPEDIKDMYVNSIFDNYGNFPEERLAKIAHIDGGIVGMQLMLAAKAKGYDTVPMGGYDEEQFLKAFNVPEEYTSVMLLSLGKGTKAGFQKTRLPLEDVVQWNRYES</sequence>
<dbReference type="AlphaFoldDB" id="A0A838CVM2"/>
<dbReference type="InterPro" id="IPR029479">
    <property type="entry name" value="Nitroreductase"/>
</dbReference>
<dbReference type="EMBL" id="JACEFG010000003">
    <property type="protein sequence ID" value="MBA2175879.1"/>
    <property type="molecule type" value="Genomic_DNA"/>
</dbReference>
<evidence type="ECO:0000259" key="3">
    <source>
        <dbReference type="Pfam" id="PF00881"/>
    </source>
</evidence>
<keyword evidence="5" id="KW-1185">Reference proteome</keyword>
<feature type="domain" description="Nitroreductase" evidence="3">
    <location>
        <begin position="39"/>
        <end position="213"/>
    </location>
</feature>
<evidence type="ECO:0000313" key="5">
    <source>
        <dbReference type="Proteomes" id="UP000571017"/>
    </source>
</evidence>
<dbReference type="PANTHER" id="PTHR43673">
    <property type="entry name" value="NAD(P)H NITROREDUCTASE YDGI-RELATED"/>
    <property type="match status" value="1"/>
</dbReference>
<evidence type="ECO:0000256" key="1">
    <source>
        <dbReference type="ARBA" id="ARBA00007118"/>
    </source>
</evidence>
<proteinExistence type="inferred from homology"/>
<dbReference type="RefSeq" id="WP_181472936.1">
    <property type="nucleotide sequence ID" value="NZ_JACEFG010000003.1"/>
</dbReference>
<evidence type="ECO:0000313" key="4">
    <source>
        <dbReference type="EMBL" id="MBA2175879.1"/>
    </source>
</evidence>
<name>A0A838CVM2_9BACI</name>
<comment type="caution">
    <text evidence="4">The sequence shown here is derived from an EMBL/GenBank/DDBJ whole genome shotgun (WGS) entry which is preliminary data.</text>
</comment>
<dbReference type="InterPro" id="IPR000415">
    <property type="entry name" value="Nitroreductase-like"/>
</dbReference>
<keyword evidence="2" id="KW-0560">Oxidoreductase</keyword>
<organism evidence="4 5">
    <name type="scientific">Halobacillus locisalis</name>
    <dbReference type="NCBI Taxonomy" id="220753"/>
    <lineage>
        <taxon>Bacteria</taxon>
        <taxon>Bacillati</taxon>
        <taxon>Bacillota</taxon>
        <taxon>Bacilli</taxon>
        <taxon>Bacillales</taxon>
        <taxon>Bacillaceae</taxon>
        <taxon>Halobacillus</taxon>
    </lineage>
</organism>
<reference evidence="4 5" key="1">
    <citation type="journal article" date="2004" name="Extremophiles">
        <title>Halobacillus locisalis sp. nov., a halophilic bacterium isolated from a marine solar saltern of the Yellow Sea in Korea.</title>
        <authorList>
            <person name="Yoon J.H."/>
            <person name="Kang K.H."/>
            <person name="Oh T.K."/>
            <person name="Park Y.H."/>
        </authorList>
    </citation>
    <scope>NUCLEOTIDE SEQUENCE [LARGE SCALE GENOMIC DNA]</scope>
    <source>
        <strain evidence="4 5">KCTC 3788</strain>
    </source>
</reference>
<dbReference type="SUPFAM" id="SSF55469">
    <property type="entry name" value="FMN-dependent nitroreductase-like"/>
    <property type="match status" value="1"/>
</dbReference>
<dbReference type="GO" id="GO:0016491">
    <property type="term" value="F:oxidoreductase activity"/>
    <property type="evidence" value="ECO:0007669"/>
    <property type="project" value="UniProtKB-KW"/>
</dbReference>
<accession>A0A838CVM2</accession>
<dbReference type="Proteomes" id="UP000571017">
    <property type="component" value="Unassembled WGS sequence"/>
</dbReference>
<dbReference type="CDD" id="cd02137">
    <property type="entry name" value="MhqN-like"/>
    <property type="match status" value="1"/>
</dbReference>
<evidence type="ECO:0000256" key="2">
    <source>
        <dbReference type="ARBA" id="ARBA00023002"/>
    </source>
</evidence>
<comment type="similarity">
    <text evidence="1">Belongs to the nitroreductase family.</text>
</comment>
<dbReference type="PANTHER" id="PTHR43673:SF3">
    <property type="entry name" value="NAD(P)H NITROREDUCTASE YODC-RELATED"/>
    <property type="match status" value="1"/>
</dbReference>
<gene>
    <name evidence="4" type="ORF">H0266_13360</name>
</gene>
<dbReference type="Pfam" id="PF00881">
    <property type="entry name" value="Nitroreductase"/>
    <property type="match status" value="1"/>
</dbReference>